<dbReference type="Proteomes" id="UP000027391">
    <property type="component" value="Segment"/>
</dbReference>
<dbReference type="InterPro" id="IPR023385">
    <property type="entry name" value="YopX-like_C"/>
</dbReference>
<keyword evidence="3" id="KW-1185">Reference proteome</keyword>
<protein>
    <recommendedName>
        <fullName evidence="1">YopX protein domain-containing protein</fullName>
    </recommendedName>
</protein>
<evidence type="ECO:0000259" key="1">
    <source>
        <dbReference type="Pfam" id="PF09643"/>
    </source>
</evidence>
<dbReference type="RefSeq" id="YP_009055611.1">
    <property type="nucleotide sequence ID" value="NC_024787.1"/>
</dbReference>
<dbReference type="GeneID" id="20282832"/>
<reference evidence="2 3" key="1">
    <citation type="submission" date="2014-03" db="EMBL/GenBank/DDBJ databases">
        <title>Genome sequencing of lytic Listeria phages.</title>
        <authorList>
            <person name="Woolston J."/>
            <person name="Rajanna C."/>
            <person name="Abuladze T."/>
            <person name="Li M."/>
            <person name="Anderson B."/>
            <person name="Sulakvelidze A."/>
        </authorList>
    </citation>
    <scope>NUCLEOTIDE SEQUENCE [LARGE SCALE GENOMIC DNA]</scope>
</reference>
<dbReference type="Gene3D" id="2.30.30.290">
    <property type="entry name" value="YopX-like domains"/>
    <property type="match status" value="1"/>
</dbReference>
<evidence type="ECO:0000313" key="2">
    <source>
        <dbReference type="EMBL" id="AID17300.1"/>
    </source>
</evidence>
<dbReference type="Pfam" id="PF09643">
    <property type="entry name" value="YopX"/>
    <property type="match status" value="1"/>
</dbReference>
<proteinExistence type="predicted"/>
<organism evidence="2 3">
    <name type="scientific">Listeria phage LMTA-148</name>
    <dbReference type="NCBI Taxonomy" id="1486413"/>
    <lineage>
        <taxon>Viruses</taxon>
        <taxon>Duplodnaviria</taxon>
        <taxon>Heunggongvirae</taxon>
        <taxon>Uroviricota</taxon>
        <taxon>Caudoviricetes</taxon>
        <taxon>Herelleviridae</taxon>
        <taxon>Jasinskavirinae</taxon>
        <taxon>Pecentumvirus</taxon>
        <taxon>Pecentumvirus LMTA148</taxon>
    </lineage>
</organism>
<accession>A0A068CAN4</accession>
<dbReference type="KEGG" id="vg:20282832"/>
<dbReference type="SUPFAM" id="SSF159006">
    <property type="entry name" value="YopX-like"/>
    <property type="match status" value="1"/>
</dbReference>
<dbReference type="EMBL" id="KJ591604">
    <property type="protein sequence ID" value="AID17300.1"/>
    <property type="molecule type" value="Genomic_DNA"/>
</dbReference>
<feature type="domain" description="YopX protein" evidence="1">
    <location>
        <begin position="10"/>
        <end position="105"/>
    </location>
</feature>
<evidence type="ECO:0000313" key="3">
    <source>
        <dbReference type="Proteomes" id="UP000027391"/>
    </source>
</evidence>
<sequence>MNKDKDNVLEFRAWCKVKQMMAVVISINFYKGDIQGEDVFLSYPALGSFNLRGFSEVILMRYTGLRDKLGTKIFEGDIVEVPLEADHGYAGSVGVVTYRNYGLGVMTPQGFFYLEEPELLLVTGDKYTNKVAGGLIMKAPISECPYCGSTEGYTLRSQASGTIYWRMKFNGKEADNSESHDNLQYSPHKYAYCTVCESKLFKAEEVNG</sequence>
<name>A0A068CAN4_9CAUD</name>
<dbReference type="InterPro" id="IPR019096">
    <property type="entry name" value="YopX_protein"/>
</dbReference>